<accession>A0A3B1CVA7</accession>
<dbReference type="Pfam" id="PF04613">
    <property type="entry name" value="LpxD"/>
    <property type="match status" value="1"/>
</dbReference>
<evidence type="ECO:0000259" key="8">
    <source>
        <dbReference type="Pfam" id="PF04613"/>
    </source>
</evidence>
<protein>
    <submittedName>
        <fullName evidence="9">UDP-3-O-[3-hydroxymyristoyl] glucosamine N-acyltransferase</fullName>
        <ecNumber evidence="9">2.3.1.191</ecNumber>
    </submittedName>
</protein>
<evidence type="ECO:0000256" key="6">
    <source>
        <dbReference type="ARBA" id="ARBA00023315"/>
    </source>
</evidence>
<proteinExistence type="inferred from homology"/>
<dbReference type="GO" id="GO:0016410">
    <property type="term" value="F:N-acyltransferase activity"/>
    <property type="evidence" value="ECO:0007669"/>
    <property type="project" value="InterPro"/>
</dbReference>
<sequence>MRLRELAAKIDARPLSDADIEIKGVGGIDSVKEGYLTLLTSNKLIPQLRASAAAAVIVKEPITEIGIPQIAAENPLLAFARALEIFYVQPHRPEGVMPGATVSDSVRLGRDVSVYPMSFLAEGVTVGDRTVLYPGVFVGRGSFIGEDCIIHPNVTIREGVTIGSRVIIHSGAVIGSDGFGYVFSDGRHSKIPQVGGVIVEDDVEIGASVTIDRATTGNTMIGEGTKIDNLVQVGHNVSIGKHCIIVAQVGIGGSTEIGNYVTLAGQVGVSDHVQIEDGCIVGAMSGVIGRLQKGTYSGIPVMPHFKWLRVRALYERLPELQKKIKELEKKVGSAEKGGRDD</sequence>
<keyword evidence="2" id="KW-0441">Lipid A biosynthesis</keyword>
<evidence type="ECO:0000256" key="7">
    <source>
        <dbReference type="SAM" id="Coils"/>
    </source>
</evidence>
<dbReference type="GO" id="GO:0009245">
    <property type="term" value="P:lipid A biosynthetic process"/>
    <property type="evidence" value="ECO:0007669"/>
    <property type="project" value="UniProtKB-KW"/>
</dbReference>
<gene>
    <name evidence="9" type="ORF">MNBD_NITROSPIRAE03-554</name>
</gene>
<dbReference type="CDD" id="cd03352">
    <property type="entry name" value="LbH_LpxD"/>
    <property type="match status" value="1"/>
</dbReference>
<dbReference type="NCBIfam" id="TIGR01853">
    <property type="entry name" value="lipid_A_lpxD"/>
    <property type="match status" value="1"/>
</dbReference>
<evidence type="ECO:0000313" key="9">
    <source>
        <dbReference type="EMBL" id="VAX28523.1"/>
    </source>
</evidence>
<dbReference type="Gene3D" id="2.160.10.10">
    <property type="entry name" value="Hexapeptide repeat proteins"/>
    <property type="match status" value="1"/>
</dbReference>
<evidence type="ECO:0000256" key="1">
    <source>
        <dbReference type="ARBA" id="ARBA00022516"/>
    </source>
</evidence>
<dbReference type="SUPFAM" id="SSF51161">
    <property type="entry name" value="Trimeric LpxA-like enzymes"/>
    <property type="match status" value="1"/>
</dbReference>
<keyword evidence="3 9" id="KW-0808">Transferase</keyword>
<dbReference type="NCBIfam" id="NF002060">
    <property type="entry name" value="PRK00892.1"/>
    <property type="match status" value="1"/>
</dbReference>
<dbReference type="InterPro" id="IPR011004">
    <property type="entry name" value="Trimer_LpxA-like_sf"/>
</dbReference>
<evidence type="ECO:0000256" key="2">
    <source>
        <dbReference type="ARBA" id="ARBA00022556"/>
    </source>
</evidence>
<keyword evidence="4" id="KW-0677">Repeat</keyword>
<reference evidence="9" key="1">
    <citation type="submission" date="2018-06" db="EMBL/GenBank/DDBJ databases">
        <authorList>
            <person name="Zhirakovskaya E."/>
        </authorList>
    </citation>
    <scope>NUCLEOTIDE SEQUENCE</scope>
</reference>
<feature type="domain" description="UDP-3-O-[3-hydroxymyristoyl] glucosamine N-acyltransferase non-repeat region" evidence="8">
    <location>
        <begin position="19"/>
        <end position="84"/>
    </location>
</feature>
<evidence type="ECO:0000256" key="3">
    <source>
        <dbReference type="ARBA" id="ARBA00022679"/>
    </source>
</evidence>
<dbReference type="EC" id="2.3.1.191" evidence="9"/>
<dbReference type="HAMAP" id="MF_00523">
    <property type="entry name" value="LpxD"/>
    <property type="match status" value="1"/>
</dbReference>
<feature type="coiled-coil region" evidence="7">
    <location>
        <begin position="310"/>
        <end position="337"/>
    </location>
</feature>
<dbReference type="PANTHER" id="PTHR43378">
    <property type="entry name" value="UDP-3-O-ACYLGLUCOSAMINE N-ACYLTRANSFERASE"/>
    <property type="match status" value="1"/>
</dbReference>
<dbReference type="GO" id="GO:0103118">
    <property type="term" value="F:UDP-3-O-[(3R)-3-hydroxyacyl]-glucosamine N-acyltransferase activity"/>
    <property type="evidence" value="ECO:0007669"/>
    <property type="project" value="UniProtKB-EC"/>
</dbReference>
<dbReference type="EMBL" id="UOGI01000027">
    <property type="protein sequence ID" value="VAX28523.1"/>
    <property type="molecule type" value="Genomic_DNA"/>
</dbReference>
<organism evidence="9">
    <name type="scientific">hydrothermal vent metagenome</name>
    <dbReference type="NCBI Taxonomy" id="652676"/>
    <lineage>
        <taxon>unclassified sequences</taxon>
        <taxon>metagenomes</taxon>
        <taxon>ecological metagenomes</taxon>
    </lineage>
</organism>
<dbReference type="GO" id="GO:0016020">
    <property type="term" value="C:membrane"/>
    <property type="evidence" value="ECO:0007669"/>
    <property type="project" value="GOC"/>
</dbReference>
<evidence type="ECO:0000256" key="4">
    <source>
        <dbReference type="ARBA" id="ARBA00022737"/>
    </source>
</evidence>
<dbReference type="PANTHER" id="PTHR43378:SF2">
    <property type="entry name" value="UDP-3-O-ACYLGLUCOSAMINE N-ACYLTRANSFERASE 1, MITOCHONDRIAL-RELATED"/>
    <property type="match status" value="1"/>
</dbReference>
<evidence type="ECO:0000256" key="5">
    <source>
        <dbReference type="ARBA" id="ARBA00023098"/>
    </source>
</evidence>
<keyword evidence="5" id="KW-0443">Lipid metabolism</keyword>
<dbReference type="InterPro" id="IPR007691">
    <property type="entry name" value="LpxD"/>
</dbReference>
<keyword evidence="6 9" id="KW-0012">Acyltransferase</keyword>
<dbReference type="InterPro" id="IPR020573">
    <property type="entry name" value="UDP_GlcNAc_AcTrfase_non-rep"/>
</dbReference>
<keyword evidence="7" id="KW-0175">Coiled coil</keyword>
<dbReference type="InterPro" id="IPR001451">
    <property type="entry name" value="Hexapep"/>
</dbReference>
<dbReference type="Pfam" id="PF00132">
    <property type="entry name" value="Hexapep"/>
    <property type="match status" value="2"/>
</dbReference>
<name>A0A3B1CVA7_9ZZZZ</name>
<dbReference type="Gene3D" id="3.40.1390.10">
    <property type="entry name" value="MurE/MurF, N-terminal domain"/>
    <property type="match status" value="1"/>
</dbReference>
<dbReference type="AlphaFoldDB" id="A0A3B1CVA7"/>
<keyword evidence="1" id="KW-0444">Lipid biosynthesis</keyword>